<sequence>MARSCSIWMPVLTSISPMTGESAKISRRRVILATSVGSTQPLVEANIKEPQKLQVLDSKDISRRNTMLYLTAGLLGGISLLHGEAAEARVGRKENRRKALEKLRTKAKESEPKSENKKIEKELESELFPLLPPPSLQQQTIGPVVEANLLP</sequence>
<feature type="compositionally biased region" description="Basic and acidic residues" evidence="1">
    <location>
        <begin position="87"/>
        <end position="124"/>
    </location>
</feature>
<dbReference type="AlphaFoldDB" id="A0ABD1AXX7"/>
<dbReference type="EMBL" id="JBANAX010000456">
    <property type="protein sequence ID" value="KAL1208284.1"/>
    <property type="molecule type" value="Genomic_DNA"/>
</dbReference>
<comment type="caution">
    <text evidence="2">The sequence shown here is derived from an EMBL/GenBank/DDBJ whole genome shotgun (WGS) entry which is preliminary data.</text>
</comment>
<gene>
    <name evidence="2" type="ORF">V5N11_034997</name>
</gene>
<organism evidence="2 3">
    <name type="scientific">Cardamine amara subsp. amara</name>
    <dbReference type="NCBI Taxonomy" id="228776"/>
    <lineage>
        <taxon>Eukaryota</taxon>
        <taxon>Viridiplantae</taxon>
        <taxon>Streptophyta</taxon>
        <taxon>Embryophyta</taxon>
        <taxon>Tracheophyta</taxon>
        <taxon>Spermatophyta</taxon>
        <taxon>Magnoliopsida</taxon>
        <taxon>eudicotyledons</taxon>
        <taxon>Gunneridae</taxon>
        <taxon>Pentapetalae</taxon>
        <taxon>rosids</taxon>
        <taxon>malvids</taxon>
        <taxon>Brassicales</taxon>
        <taxon>Brassicaceae</taxon>
        <taxon>Cardamineae</taxon>
        <taxon>Cardamine</taxon>
    </lineage>
</organism>
<dbReference type="Proteomes" id="UP001558713">
    <property type="component" value="Unassembled WGS sequence"/>
</dbReference>
<accession>A0ABD1AXX7</accession>
<reference evidence="2 3" key="1">
    <citation type="submission" date="2024-04" db="EMBL/GenBank/DDBJ databases">
        <title>Genome assembly C_amara_ONT_v2.</title>
        <authorList>
            <person name="Yant L."/>
            <person name="Moore C."/>
            <person name="Slenker M."/>
        </authorList>
    </citation>
    <scope>NUCLEOTIDE SEQUENCE [LARGE SCALE GENOMIC DNA]</scope>
    <source>
        <tissue evidence="2">Leaf</tissue>
    </source>
</reference>
<evidence type="ECO:0000313" key="3">
    <source>
        <dbReference type="Proteomes" id="UP001558713"/>
    </source>
</evidence>
<feature type="region of interest" description="Disordered" evidence="1">
    <location>
        <begin position="87"/>
        <end position="151"/>
    </location>
</feature>
<protein>
    <submittedName>
        <fullName evidence="2">Uncharacterized protein</fullName>
    </submittedName>
</protein>
<name>A0ABD1AXX7_CARAN</name>
<evidence type="ECO:0000313" key="2">
    <source>
        <dbReference type="EMBL" id="KAL1208284.1"/>
    </source>
</evidence>
<keyword evidence="3" id="KW-1185">Reference proteome</keyword>
<evidence type="ECO:0000256" key="1">
    <source>
        <dbReference type="SAM" id="MobiDB-lite"/>
    </source>
</evidence>
<proteinExistence type="predicted"/>